<proteinExistence type="inferred from homology"/>
<dbReference type="EMBL" id="JH711575">
    <property type="protein sequence ID" value="EIW84314.1"/>
    <property type="molecule type" value="Genomic_DNA"/>
</dbReference>
<keyword evidence="5 7" id="KW-0732">Signal</keyword>
<dbReference type="GO" id="GO:0009277">
    <property type="term" value="C:fungal-type cell wall"/>
    <property type="evidence" value="ECO:0007669"/>
    <property type="project" value="InterPro"/>
</dbReference>
<dbReference type="GeneID" id="19199521"/>
<comment type="subcellular location">
    <subcellularLocation>
        <location evidence="1 7">Secreted</location>
        <location evidence="1 7">Cell wall</location>
    </subcellularLocation>
</comment>
<dbReference type="InterPro" id="IPR001338">
    <property type="entry name" value="Class_I_Hydrophobin"/>
</dbReference>
<reference evidence="9" key="1">
    <citation type="journal article" date="2012" name="Science">
        <title>The Paleozoic origin of enzymatic lignin decomposition reconstructed from 31 fungal genomes.</title>
        <authorList>
            <person name="Floudas D."/>
            <person name="Binder M."/>
            <person name="Riley R."/>
            <person name="Barry K."/>
            <person name="Blanchette R.A."/>
            <person name="Henrissat B."/>
            <person name="Martinez A.T."/>
            <person name="Otillar R."/>
            <person name="Spatafora J.W."/>
            <person name="Yadav J.S."/>
            <person name="Aerts A."/>
            <person name="Benoit I."/>
            <person name="Boyd A."/>
            <person name="Carlson A."/>
            <person name="Copeland A."/>
            <person name="Coutinho P.M."/>
            <person name="de Vries R.P."/>
            <person name="Ferreira P."/>
            <person name="Findley K."/>
            <person name="Foster B."/>
            <person name="Gaskell J."/>
            <person name="Glotzer D."/>
            <person name="Gorecki P."/>
            <person name="Heitman J."/>
            <person name="Hesse C."/>
            <person name="Hori C."/>
            <person name="Igarashi K."/>
            <person name="Jurgens J.A."/>
            <person name="Kallen N."/>
            <person name="Kersten P."/>
            <person name="Kohler A."/>
            <person name="Kuees U."/>
            <person name="Kumar T.K.A."/>
            <person name="Kuo A."/>
            <person name="LaButti K."/>
            <person name="Larrondo L.F."/>
            <person name="Lindquist E."/>
            <person name="Ling A."/>
            <person name="Lombard V."/>
            <person name="Lucas S."/>
            <person name="Lundell T."/>
            <person name="Martin R."/>
            <person name="McLaughlin D.J."/>
            <person name="Morgenstern I."/>
            <person name="Morin E."/>
            <person name="Murat C."/>
            <person name="Nagy L.G."/>
            <person name="Nolan M."/>
            <person name="Ohm R.A."/>
            <person name="Patyshakuliyeva A."/>
            <person name="Rokas A."/>
            <person name="Ruiz-Duenas F.J."/>
            <person name="Sabat G."/>
            <person name="Salamov A."/>
            <person name="Samejima M."/>
            <person name="Schmutz J."/>
            <person name="Slot J.C."/>
            <person name="St John F."/>
            <person name="Stenlid J."/>
            <person name="Sun H."/>
            <person name="Sun S."/>
            <person name="Syed K."/>
            <person name="Tsang A."/>
            <person name="Wiebenga A."/>
            <person name="Young D."/>
            <person name="Pisabarro A."/>
            <person name="Eastwood D.C."/>
            <person name="Martin F."/>
            <person name="Cullen D."/>
            <person name="Grigoriev I.V."/>
            <person name="Hibbett D.S."/>
        </authorList>
    </citation>
    <scope>NUCLEOTIDE SEQUENCE [LARGE SCALE GENOMIC DNA]</scope>
    <source>
        <strain evidence="9">RWD-64-598 SS2</strain>
    </source>
</reference>
<feature type="signal peptide" evidence="7">
    <location>
        <begin position="1"/>
        <end position="17"/>
    </location>
</feature>
<dbReference type="AlphaFoldDB" id="A0A5M3MZS8"/>
<gene>
    <name evidence="8" type="ORF">CONPUDRAFT_120081</name>
</gene>
<comment type="caution">
    <text evidence="8">The sequence shown here is derived from an EMBL/GenBank/DDBJ whole genome shotgun (WGS) entry which is preliminary data.</text>
</comment>
<keyword evidence="9" id="KW-1185">Reference proteome</keyword>
<protein>
    <recommendedName>
        <fullName evidence="7">Hydrophobin</fullName>
    </recommendedName>
</protein>
<dbReference type="CDD" id="cd23507">
    <property type="entry name" value="hydrophobin_I"/>
    <property type="match status" value="1"/>
</dbReference>
<keyword evidence="4 7" id="KW-0964">Secreted</keyword>
<dbReference type="GO" id="GO:0005199">
    <property type="term" value="F:structural constituent of cell wall"/>
    <property type="evidence" value="ECO:0007669"/>
    <property type="project" value="InterPro"/>
</dbReference>
<organism evidence="8 9">
    <name type="scientific">Coniophora puteana (strain RWD-64-598)</name>
    <name type="common">Brown rot fungus</name>
    <dbReference type="NCBI Taxonomy" id="741705"/>
    <lineage>
        <taxon>Eukaryota</taxon>
        <taxon>Fungi</taxon>
        <taxon>Dikarya</taxon>
        <taxon>Basidiomycota</taxon>
        <taxon>Agaricomycotina</taxon>
        <taxon>Agaricomycetes</taxon>
        <taxon>Agaricomycetidae</taxon>
        <taxon>Boletales</taxon>
        <taxon>Coniophorineae</taxon>
        <taxon>Coniophoraceae</taxon>
        <taxon>Coniophora</taxon>
    </lineage>
</organism>
<evidence type="ECO:0000256" key="1">
    <source>
        <dbReference type="ARBA" id="ARBA00004191"/>
    </source>
</evidence>
<evidence type="ECO:0000256" key="6">
    <source>
        <dbReference type="ARBA" id="ARBA00023157"/>
    </source>
</evidence>
<feature type="chain" id="PRO_5024462544" description="Hydrophobin" evidence="7">
    <location>
        <begin position="18"/>
        <end position="105"/>
    </location>
</feature>
<evidence type="ECO:0000256" key="2">
    <source>
        <dbReference type="ARBA" id="ARBA00010446"/>
    </source>
</evidence>
<comment type="similarity">
    <text evidence="2 7">Belongs to the fungal hydrophobin family.</text>
</comment>
<accession>A0A5M3MZS8</accession>
<dbReference type="PROSITE" id="PS00956">
    <property type="entry name" value="HYDROPHOBIN"/>
    <property type="match status" value="1"/>
</dbReference>
<dbReference type="OMA" id="CCNDNKF"/>
<dbReference type="OrthoDB" id="4225815at2759"/>
<sequence length="105" mass="10521">MYSRVVAALTFASVVLAWDAGQCTTGSLQCCDSIQDAANAHDAFGQLGLGDLLNGITGQVGISCNPITGIGAGQGANCASTPVCCDENNYNGLLNIGCSPVHADA</sequence>
<keyword evidence="6 7" id="KW-1015">Disulfide bond</keyword>
<dbReference type="KEGG" id="cput:CONPUDRAFT_120081"/>
<dbReference type="SMART" id="SM00075">
    <property type="entry name" value="HYDRO"/>
    <property type="match status" value="1"/>
</dbReference>
<dbReference type="Proteomes" id="UP000053558">
    <property type="component" value="Unassembled WGS sequence"/>
</dbReference>
<dbReference type="Pfam" id="PF01185">
    <property type="entry name" value="Hydrophobin"/>
    <property type="match status" value="1"/>
</dbReference>
<name>A0A5M3MZS8_CONPW</name>
<evidence type="ECO:0000313" key="8">
    <source>
        <dbReference type="EMBL" id="EIW84314.1"/>
    </source>
</evidence>
<evidence type="ECO:0000256" key="7">
    <source>
        <dbReference type="RuleBase" id="RU365009"/>
    </source>
</evidence>
<keyword evidence="3 7" id="KW-0134">Cell wall</keyword>
<evidence type="ECO:0000256" key="3">
    <source>
        <dbReference type="ARBA" id="ARBA00022512"/>
    </source>
</evidence>
<dbReference type="InterPro" id="IPR019778">
    <property type="entry name" value="Class_I_Hydrophobin_CS"/>
</dbReference>
<evidence type="ECO:0000256" key="5">
    <source>
        <dbReference type="ARBA" id="ARBA00022729"/>
    </source>
</evidence>
<dbReference type="RefSeq" id="XP_007766046.1">
    <property type="nucleotide sequence ID" value="XM_007767856.1"/>
</dbReference>
<evidence type="ECO:0000256" key="4">
    <source>
        <dbReference type="ARBA" id="ARBA00022525"/>
    </source>
</evidence>
<evidence type="ECO:0000313" key="9">
    <source>
        <dbReference type="Proteomes" id="UP000053558"/>
    </source>
</evidence>